<evidence type="ECO:0000313" key="4">
    <source>
        <dbReference type="EMBL" id="CAF1018162.1"/>
    </source>
</evidence>
<accession>A0A8S2J030</accession>
<gene>
    <name evidence="4" type="ORF">OVA965_LOCUS15391</name>
    <name evidence="5" type="ORF">TMI583_LOCUS15397</name>
</gene>
<comment type="caution">
    <text evidence="5">The sequence shown here is derived from an EMBL/GenBank/DDBJ whole genome shotgun (WGS) entry which is preliminary data.</text>
</comment>
<dbReference type="Proteomes" id="UP000682733">
    <property type="component" value="Unassembled WGS sequence"/>
</dbReference>
<reference evidence="5" key="1">
    <citation type="submission" date="2021-02" db="EMBL/GenBank/DDBJ databases">
        <authorList>
            <person name="Nowell W R."/>
        </authorList>
    </citation>
    <scope>NUCLEOTIDE SEQUENCE</scope>
</reference>
<dbReference type="Proteomes" id="UP000677228">
    <property type="component" value="Unassembled WGS sequence"/>
</dbReference>
<evidence type="ECO:0000256" key="3">
    <source>
        <dbReference type="ARBA" id="ARBA00023098"/>
    </source>
</evidence>
<evidence type="ECO:0000313" key="6">
    <source>
        <dbReference type="Proteomes" id="UP000682733"/>
    </source>
</evidence>
<keyword evidence="2" id="KW-0677">Repeat</keyword>
<evidence type="ECO:0000256" key="1">
    <source>
        <dbReference type="ARBA" id="ARBA00000798"/>
    </source>
</evidence>
<evidence type="ECO:0000256" key="2">
    <source>
        <dbReference type="ARBA" id="ARBA00022737"/>
    </source>
</evidence>
<organism evidence="5 6">
    <name type="scientific">Didymodactylos carnosus</name>
    <dbReference type="NCBI Taxonomy" id="1234261"/>
    <lineage>
        <taxon>Eukaryota</taxon>
        <taxon>Metazoa</taxon>
        <taxon>Spiralia</taxon>
        <taxon>Gnathifera</taxon>
        <taxon>Rotifera</taxon>
        <taxon>Eurotatoria</taxon>
        <taxon>Bdelloidea</taxon>
        <taxon>Philodinida</taxon>
        <taxon>Philodinidae</taxon>
        <taxon>Didymodactylos</taxon>
    </lineage>
</organism>
<dbReference type="EMBL" id="CAJOBA010006920">
    <property type="protein sequence ID" value="CAF3787365.1"/>
    <property type="molecule type" value="Genomic_DNA"/>
</dbReference>
<proteinExistence type="predicted"/>
<feature type="non-terminal residue" evidence="5">
    <location>
        <position position="318"/>
    </location>
</feature>
<protein>
    <submittedName>
        <fullName evidence="5">Uncharacterized protein</fullName>
    </submittedName>
</protein>
<dbReference type="PANTHER" id="PTHR18896">
    <property type="entry name" value="PHOSPHOLIPASE D"/>
    <property type="match status" value="1"/>
</dbReference>
<name>A0A8S2J030_9BILA</name>
<evidence type="ECO:0000313" key="5">
    <source>
        <dbReference type="EMBL" id="CAF3787365.1"/>
    </source>
</evidence>
<dbReference type="SUPFAM" id="SSF56024">
    <property type="entry name" value="Phospholipase D/nuclease"/>
    <property type="match status" value="2"/>
</dbReference>
<dbReference type="EMBL" id="CAJNOK010006911">
    <property type="protein sequence ID" value="CAF1018162.1"/>
    <property type="molecule type" value="Genomic_DNA"/>
</dbReference>
<comment type="catalytic activity">
    <reaction evidence="1">
        <text>a 1,2-diacyl-sn-glycero-3-phosphocholine + H2O = a 1,2-diacyl-sn-glycero-3-phosphate + choline + H(+)</text>
        <dbReference type="Rhea" id="RHEA:14445"/>
        <dbReference type="ChEBI" id="CHEBI:15354"/>
        <dbReference type="ChEBI" id="CHEBI:15377"/>
        <dbReference type="ChEBI" id="CHEBI:15378"/>
        <dbReference type="ChEBI" id="CHEBI:57643"/>
        <dbReference type="ChEBI" id="CHEBI:58608"/>
        <dbReference type="EC" id="3.1.4.4"/>
    </reaction>
</comment>
<dbReference type="InterPro" id="IPR015679">
    <property type="entry name" value="PLipase_D_fam"/>
</dbReference>
<sequence>MNVTVVKAAIYIVQQTTEERRQKSTTTLTALTMNQTSTITNVNTVIRAATIFAMVPIVTFYSGIGLTGTTFQIIATGVYRTFALSSAILKEQHEDELDEDYAEKHTAMWLKLKRIMDEQYATYELETEDTLPEEPLIDAQIDTTHRFFIGKDYSNSYVKDFEYLEKYNEDGIERNKYARMPWHDEALVVMGEVARDAARHFIQRWNIHKCEQHLNDNSIPYLLPKTYDDKKELNDIEWKNFLDLTPIRVNAQFVRSASEWSAGIRTADYSIQNAYIQLIDAAKFYIYIENQFFITIYEDREIRNQIGLVLYNRIIRAH</sequence>
<dbReference type="GO" id="GO:0009395">
    <property type="term" value="P:phospholipid catabolic process"/>
    <property type="evidence" value="ECO:0007669"/>
    <property type="project" value="TreeGrafter"/>
</dbReference>
<dbReference type="AlphaFoldDB" id="A0A8S2J030"/>
<dbReference type="PANTHER" id="PTHR18896:SF76">
    <property type="entry name" value="PHOSPHOLIPASE"/>
    <property type="match status" value="1"/>
</dbReference>
<dbReference type="GO" id="GO:0004630">
    <property type="term" value="F:phospholipase D activity"/>
    <property type="evidence" value="ECO:0007669"/>
    <property type="project" value="UniProtKB-EC"/>
</dbReference>
<dbReference type="Gene3D" id="3.30.870.10">
    <property type="entry name" value="Endonuclease Chain A"/>
    <property type="match status" value="2"/>
</dbReference>
<keyword evidence="3" id="KW-0443">Lipid metabolism</keyword>